<dbReference type="Proteomes" id="UP000662957">
    <property type="component" value="Chromosome"/>
</dbReference>
<dbReference type="InterPro" id="IPR002810">
    <property type="entry name" value="NfeD-like_C"/>
</dbReference>
<dbReference type="PANTHER" id="PTHR33507">
    <property type="entry name" value="INNER MEMBRANE PROTEIN YBBJ"/>
    <property type="match status" value="1"/>
</dbReference>
<evidence type="ECO:0000313" key="7">
    <source>
        <dbReference type="EMBL" id="QSF53200.1"/>
    </source>
</evidence>
<sequence>MMSLADLYVAQPFWIWLAIGVLLLAVEAMFSTEWLLWPAVSAGVVAVMTAAGVRLGLPGEVAVFAVLTVIATLLSRRLISKANPDGPDINDRDSRLVGQRARVVETFVSGRGRVFISGAEWPAEIVGEAPLEGQDVVVMRVNGSLLTVQSPV</sequence>
<evidence type="ECO:0000256" key="4">
    <source>
        <dbReference type="ARBA" id="ARBA00023136"/>
    </source>
</evidence>
<reference evidence="7 8" key="1">
    <citation type="submission" date="2021-02" db="EMBL/GenBank/DDBJ databases">
        <title>Brevundimonas sp. CS1 genome sequence.</title>
        <authorList>
            <person name="Lee K."/>
            <person name="Choi Y.-J."/>
            <person name="Son H.-R."/>
        </authorList>
    </citation>
    <scope>NUCLEOTIDE SEQUENCE [LARGE SCALE GENOMIC DNA]</scope>
    <source>
        <strain evidence="7 8">CS1</strain>
    </source>
</reference>
<dbReference type="Gene3D" id="2.40.50.140">
    <property type="entry name" value="Nucleic acid-binding proteins"/>
    <property type="match status" value="1"/>
</dbReference>
<dbReference type="PANTHER" id="PTHR33507:SF3">
    <property type="entry name" value="INNER MEMBRANE PROTEIN YBBJ"/>
    <property type="match status" value="1"/>
</dbReference>
<name>A0ABX7LMQ7_9CAUL</name>
<dbReference type="InterPro" id="IPR052165">
    <property type="entry name" value="Membrane_assoc_protease"/>
</dbReference>
<dbReference type="RefSeq" id="WP_205680995.1">
    <property type="nucleotide sequence ID" value="NZ_CP070968.1"/>
</dbReference>
<evidence type="ECO:0000259" key="6">
    <source>
        <dbReference type="Pfam" id="PF01957"/>
    </source>
</evidence>
<keyword evidence="4 5" id="KW-0472">Membrane</keyword>
<comment type="subcellular location">
    <subcellularLocation>
        <location evidence="1">Membrane</location>
        <topology evidence="1">Multi-pass membrane protein</topology>
    </subcellularLocation>
</comment>
<dbReference type="SUPFAM" id="SSF141322">
    <property type="entry name" value="NfeD domain-like"/>
    <property type="match status" value="1"/>
</dbReference>
<keyword evidence="8" id="KW-1185">Reference proteome</keyword>
<keyword evidence="3 5" id="KW-1133">Transmembrane helix</keyword>
<proteinExistence type="predicted"/>
<feature type="transmembrane region" description="Helical" evidence="5">
    <location>
        <begin position="12"/>
        <end position="30"/>
    </location>
</feature>
<dbReference type="InterPro" id="IPR012340">
    <property type="entry name" value="NA-bd_OB-fold"/>
</dbReference>
<evidence type="ECO:0000256" key="3">
    <source>
        <dbReference type="ARBA" id="ARBA00022989"/>
    </source>
</evidence>
<organism evidence="7 8">
    <name type="scientific">Brevundimonas fontaquae</name>
    <dbReference type="NCBI Taxonomy" id="2813778"/>
    <lineage>
        <taxon>Bacteria</taxon>
        <taxon>Pseudomonadati</taxon>
        <taxon>Pseudomonadota</taxon>
        <taxon>Alphaproteobacteria</taxon>
        <taxon>Caulobacterales</taxon>
        <taxon>Caulobacteraceae</taxon>
        <taxon>Brevundimonas</taxon>
    </lineage>
</organism>
<protein>
    <submittedName>
        <fullName evidence="7">NfeD family protein</fullName>
    </submittedName>
</protein>
<dbReference type="Pfam" id="PF01957">
    <property type="entry name" value="NfeD"/>
    <property type="match status" value="1"/>
</dbReference>
<feature type="transmembrane region" description="Helical" evidence="5">
    <location>
        <begin position="61"/>
        <end position="79"/>
    </location>
</feature>
<dbReference type="EMBL" id="CP070968">
    <property type="protein sequence ID" value="QSF53200.1"/>
    <property type="molecule type" value="Genomic_DNA"/>
</dbReference>
<evidence type="ECO:0000256" key="1">
    <source>
        <dbReference type="ARBA" id="ARBA00004141"/>
    </source>
</evidence>
<evidence type="ECO:0000256" key="2">
    <source>
        <dbReference type="ARBA" id="ARBA00022692"/>
    </source>
</evidence>
<feature type="domain" description="NfeD-like C-terminal" evidence="6">
    <location>
        <begin position="94"/>
        <end position="148"/>
    </location>
</feature>
<gene>
    <name evidence="7" type="ORF">JX001_10275</name>
</gene>
<evidence type="ECO:0000313" key="8">
    <source>
        <dbReference type="Proteomes" id="UP000662957"/>
    </source>
</evidence>
<keyword evidence="2 5" id="KW-0812">Transmembrane</keyword>
<accession>A0ABX7LMQ7</accession>
<evidence type="ECO:0000256" key="5">
    <source>
        <dbReference type="SAM" id="Phobius"/>
    </source>
</evidence>